<evidence type="ECO:0000313" key="1">
    <source>
        <dbReference type="EMBL" id="CAH2409472.1"/>
    </source>
</evidence>
<sequence length="51" mass="5557">MQGAYKALYKSQTEQAVLSTVGLSTVEACLLWSSSKPADHQAHVNVFFARS</sequence>
<keyword evidence="2" id="KW-1185">Reference proteome</keyword>
<dbReference type="EMBL" id="CAKXZT010000189">
    <property type="protein sequence ID" value="CAH2409472.1"/>
    <property type="molecule type" value="Genomic_DNA"/>
</dbReference>
<gene>
    <name evidence="1" type="ORF">MES5069_890002</name>
</gene>
<protein>
    <submittedName>
        <fullName evidence="1">Uncharacterized protein</fullName>
    </submittedName>
</protein>
<name>A0ABM9EJ99_9HYPH</name>
<accession>A0ABM9EJ99</accession>
<reference evidence="1 2" key="1">
    <citation type="submission" date="2022-03" db="EMBL/GenBank/DDBJ databases">
        <authorList>
            <person name="Brunel B."/>
        </authorList>
    </citation>
    <scope>NUCLEOTIDE SEQUENCE [LARGE SCALE GENOMIC DNA]</scope>
    <source>
        <strain evidence="1">STM5069sample</strain>
    </source>
</reference>
<comment type="caution">
    <text evidence="1">The sequence shown here is derived from an EMBL/GenBank/DDBJ whole genome shotgun (WGS) entry which is preliminary data.</text>
</comment>
<evidence type="ECO:0000313" key="2">
    <source>
        <dbReference type="Proteomes" id="UP001153050"/>
    </source>
</evidence>
<proteinExistence type="predicted"/>
<organism evidence="1 2">
    <name type="scientific">Mesorhizobium escarrei</name>
    <dbReference type="NCBI Taxonomy" id="666018"/>
    <lineage>
        <taxon>Bacteria</taxon>
        <taxon>Pseudomonadati</taxon>
        <taxon>Pseudomonadota</taxon>
        <taxon>Alphaproteobacteria</taxon>
        <taxon>Hyphomicrobiales</taxon>
        <taxon>Phyllobacteriaceae</taxon>
        <taxon>Mesorhizobium</taxon>
    </lineage>
</organism>
<dbReference type="Proteomes" id="UP001153050">
    <property type="component" value="Unassembled WGS sequence"/>
</dbReference>